<accession>A0A6L5G8V4</accession>
<dbReference type="EMBL" id="WIAO01000011">
    <property type="protein sequence ID" value="MQM26094.1"/>
    <property type="molecule type" value="Genomic_DNA"/>
</dbReference>
<comment type="caution">
    <text evidence="2">The sequence shown here is derived from an EMBL/GenBank/DDBJ whole genome shotgun (WGS) entry which is preliminary data.</text>
</comment>
<evidence type="ECO:0000313" key="3">
    <source>
        <dbReference type="Proteomes" id="UP000477750"/>
    </source>
</evidence>
<dbReference type="Gene3D" id="3.40.1000.10">
    <property type="entry name" value="Mog1/PsbP, alpha/beta/alpha sandwich"/>
    <property type="match status" value="1"/>
</dbReference>
<keyword evidence="1" id="KW-0472">Membrane</keyword>
<gene>
    <name evidence="2" type="ORF">GFD30_11005</name>
</gene>
<protein>
    <submittedName>
        <fullName evidence="2">Uncharacterized protein</fullName>
    </submittedName>
</protein>
<dbReference type="Proteomes" id="UP000477750">
    <property type="component" value="Unassembled WGS sequence"/>
</dbReference>
<reference evidence="2 3" key="1">
    <citation type="submission" date="2019-10" db="EMBL/GenBank/DDBJ databases">
        <title>Glycomyces albidus sp. nov., a novel actinomycete isolated from rhizosphere soil of wheat (Triticum aestivum L.).</title>
        <authorList>
            <person name="Qian L."/>
        </authorList>
    </citation>
    <scope>NUCLEOTIDE SEQUENCE [LARGE SCALE GENOMIC DNA]</scope>
    <source>
        <strain evidence="2 3">NEAU-7082</strain>
    </source>
</reference>
<sequence length="213" mass="23167">MSDPTPARPRLAPLPEPDPHPRLRRVVRIALGVAIPVVLLAAAVWVFAKPDDRRPPCCTERAVVSDPITGVGYPLPDDWYPLEPGGPGAFFSAGAAFGGAQGARVWVFYDGHRWDDLESAAEQTSGQVVGQIHAGASDDPEFLASEPTTVDGRDAHEIQWTVSDRFGDPIYGRMLIVPSEGGRGNVYIIGTVTPDDDELRDEVEWILQNVDFQ</sequence>
<name>A0A6L5G8V4_9ACTN</name>
<proteinExistence type="predicted"/>
<feature type="transmembrane region" description="Helical" evidence="1">
    <location>
        <begin position="29"/>
        <end position="48"/>
    </location>
</feature>
<keyword evidence="3" id="KW-1185">Reference proteome</keyword>
<evidence type="ECO:0000313" key="2">
    <source>
        <dbReference type="EMBL" id="MQM26094.1"/>
    </source>
</evidence>
<keyword evidence="1" id="KW-0812">Transmembrane</keyword>
<dbReference type="AlphaFoldDB" id="A0A6L5G8V4"/>
<dbReference type="RefSeq" id="WP_153025268.1">
    <property type="nucleotide sequence ID" value="NZ_WIAO01000011.1"/>
</dbReference>
<keyword evidence="1" id="KW-1133">Transmembrane helix</keyword>
<organism evidence="2 3">
    <name type="scientific">Glycomyces albidus</name>
    <dbReference type="NCBI Taxonomy" id="2656774"/>
    <lineage>
        <taxon>Bacteria</taxon>
        <taxon>Bacillati</taxon>
        <taxon>Actinomycetota</taxon>
        <taxon>Actinomycetes</taxon>
        <taxon>Glycomycetales</taxon>
        <taxon>Glycomycetaceae</taxon>
        <taxon>Glycomyces</taxon>
    </lineage>
</organism>
<evidence type="ECO:0000256" key="1">
    <source>
        <dbReference type="SAM" id="Phobius"/>
    </source>
</evidence>